<dbReference type="AlphaFoldDB" id="K0NMC7"/>
<evidence type="ECO:0000313" key="2">
    <source>
        <dbReference type="EMBL" id="CCK81178.1"/>
    </source>
</evidence>
<gene>
    <name evidence="2" type="ordered locus">TOL2_C30190</name>
</gene>
<organism evidence="2 3">
    <name type="scientific">Desulfobacula toluolica (strain DSM 7467 / Tol2)</name>
    <dbReference type="NCBI Taxonomy" id="651182"/>
    <lineage>
        <taxon>Bacteria</taxon>
        <taxon>Pseudomonadati</taxon>
        <taxon>Thermodesulfobacteriota</taxon>
        <taxon>Desulfobacteria</taxon>
        <taxon>Desulfobacterales</taxon>
        <taxon>Desulfobacteraceae</taxon>
        <taxon>Desulfobacula</taxon>
    </lineage>
</organism>
<reference evidence="2 3" key="1">
    <citation type="journal article" date="2013" name="Environ. Microbiol.">
        <title>Complete genome, catabolic sub-proteomes and key-metabolites of Desulfobacula toluolica Tol2, a marine, aromatic compound-degrading, sulfate-reducing bacterium.</title>
        <authorList>
            <person name="Wohlbrand L."/>
            <person name="Jacob J.H."/>
            <person name="Kube M."/>
            <person name="Mussmann M."/>
            <person name="Jarling R."/>
            <person name="Beck A."/>
            <person name="Amann R."/>
            <person name="Wilkes H."/>
            <person name="Reinhardt R."/>
            <person name="Rabus R."/>
        </authorList>
    </citation>
    <scope>NUCLEOTIDE SEQUENCE [LARGE SCALE GENOMIC DNA]</scope>
    <source>
        <strain evidence="3">DSM 7467 / Tol2</strain>
    </source>
</reference>
<protein>
    <submittedName>
        <fullName evidence="2">DnaJ domain heat shock protein</fullName>
    </submittedName>
</protein>
<dbReference type="InterPro" id="IPR001623">
    <property type="entry name" value="DnaJ_domain"/>
</dbReference>
<dbReference type="EMBL" id="FO203503">
    <property type="protein sequence ID" value="CCK81178.1"/>
    <property type="molecule type" value="Genomic_DNA"/>
</dbReference>
<dbReference type="Proteomes" id="UP000007347">
    <property type="component" value="Chromosome"/>
</dbReference>
<proteinExistence type="predicted"/>
<keyword evidence="3" id="KW-1185">Reference proteome</keyword>
<accession>K0NMC7</accession>
<sequence length="217" mass="25495">MDKKTAFHILNLKPGVSFEDAKKSYRNLAKKYHPDRAEKKIRQQRTAESKMKEINLAFRYIAPLLRNTEDVKKTTEKNHDNETIKDQSERHEKEVTFSFLSKLIGRLIIFFNNKNHGKIVKNKFEKQKPVKKTSGKKVRFDDVFKSIYQVGSDGEKKTGIHKKKKYAQKTNPYKGYQNYMTLKAKMSSGQYKRYQPMSIERVDKIDPVKPVNFVGKK</sequence>
<dbReference type="Pfam" id="PF00226">
    <property type="entry name" value="DnaJ"/>
    <property type="match status" value="1"/>
</dbReference>
<dbReference type="PROSITE" id="PS50076">
    <property type="entry name" value="DNAJ_2"/>
    <property type="match status" value="1"/>
</dbReference>
<dbReference type="SMART" id="SM00271">
    <property type="entry name" value="DnaJ"/>
    <property type="match status" value="1"/>
</dbReference>
<evidence type="ECO:0000259" key="1">
    <source>
        <dbReference type="PROSITE" id="PS50076"/>
    </source>
</evidence>
<dbReference type="OrthoDB" id="9779889at2"/>
<evidence type="ECO:0000313" key="3">
    <source>
        <dbReference type="Proteomes" id="UP000007347"/>
    </source>
</evidence>
<dbReference type="PRINTS" id="PR00625">
    <property type="entry name" value="JDOMAIN"/>
</dbReference>
<dbReference type="CDD" id="cd06257">
    <property type="entry name" value="DnaJ"/>
    <property type="match status" value="1"/>
</dbReference>
<dbReference type="RefSeq" id="WP_014958387.1">
    <property type="nucleotide sequence ID" value="NC_018645.1"/>
</dbReference>
<keyword evidence="2" id="KW-0346">Stress response</keyword>
<dbReference type="Gene3D" id="1.10.287.110">
    <property type="entry name" value="DnaJ domain"/>
    <property type="match status" value="1"/>
</dbReference>
<dbReference type="SUPFAM" id="SSF46565">
    <property type="entry name" value="Chaperone J-domain"/>
    <property type="match status" value="1"/>
</dbReference>
<dbReference type="KEGG" id="dto:TOL2_C30190"/>
<feature type="domain" description="J" evidence="1">
    <location>
        <begin position="5"/>
        <end position="83"/>
    </location>
</feature>
<dbReference type="STRING" id="651182.TOL2_C30190"/>
<dbReference type="HOGENOM" id="CLU_1270628_0_0_7"/>
<name>K0NMC7_DESTT</name>
<dbReference type="InterPro" id="IPR036869">
    <property type="entry name" value="J_dom_sf"/>
</dbReference>